<evidence type="ECO:0000256" key="1">
    <source>
        <dbReference type="ARBA" id="ARBA00008609"/>
    </source>
</evidence>
<dbReference type="GO" id="GO:0005739">
    <property type="term" value="C:mitochondrion"/>
    <property type="evidence" value="ECO:0007669"/>
    <property type="project" value="UniProtKB-SubCell"/>
</dbReference>
<dbReference type="Gene3D" id="3.30.1360.120">
    <property type="entry name" value="Probable tRNA modification gtpase trme, domain 1"/>
    <property type="match status" value="1"/>
</dbReference>
<evidence type="ECO:0000313" key="11">
    <source>
        <dbReference type="EMBL" id="KAJ8609880.1"/>
    </source>
</evidence>
<comment type="caution">
    <text evidence="11">The sequence shown here is derived from an EMBL/GenBank/DDBJ whole genome shotgun (WGS) entry which is preliminary data.</text>
</comment>
<dbReference type="Pfam" id="PF08669">
    <property type="entry name" value="GCV_T_C"/>
    <property type="match status" value="1"/>
</dbReference>
<dbReference type="Proteomes" id="UP001230188">
    <property type="component" value="Unassembled WGS sequence"/>
</dbReference>
<evidence type="ECO:0000256" key="5">
    <source>
        <dbReference type="ARBA" id="ARBA00031395"/>
    </source>
</evidence>
<proteinExistence type="inferred from homology"/>
<dbReference type="PANTHER" id="PTHR43757:SF2">
    <property type="entry name" value="AMINOMETHYLTRANSFERASE, MITOCHONDRIAL"/>
    <property type="match status" value="1"/>
</dbReference>
<keyword evidence="8" id="KW-0496">Mitochondrion</keyword>
<evidence type="ECO:0000259" key="9">
    <source>
        <dbReference type="Pfam" id="PF01571"/>
    </source>
</evidence>
<evidence type="ECO:0000256" key="3">
    <source>
        <dbReference type="ARBA" id="ARBA00022576"/>
    </source>
</evidence>
<keyword evidence="8" id="KW-0809">Transit peptide</keyword>
<feature type="domain" description="GCVT N-terminal" evidence="9">
    <location>
        <begin position="30"/>
        <end position="289"/>
    </location>
</feature>
<dbReference type="Gene3D" id="3.30.70.1400">
    <property type="entry name" value="Aminomethyltransferase beta-barrel domains"/>
    <property type="match status" value="1"/>
</dbReference>
<comment type="similarity">
    <text evidence="1 8">Belongs to the GcvT family.</text>
</comment>
<dbReference type="GO" id="GO:0004047">
    <property type="term" value="F:aminomethyltransferase activity"/>
    <property type="evidence" value="ECO:0007669"/>
    <property type="project" value="UniProtKB-EC"/>
</dbReference>
<dbReference type="Pfam" id="PF01571">
    <property type="entry name" value="GCV_T"/>
    <property type="match status" value="1"/>
</dbReference>
<dbReference type="Gene3D" id="4.10.1250.10">
    <property type="entry name" value="Aminomethyltransferase fragment"/>
    <property type="match status" value="1"/>
</dbReference>
<comment type="subunit">
    <text evidence="8">The glycine cleavage system is composed of four proteins: P, T, L and H.</text>
</comment>
<evidence type="ECO:0000256" key="4">
    <source>
        <dbReference type="ARBA" id="ARBA00022679"/>
    </source>
</evidence>
<organism evidence="11 12">
    <name type="scientific">Chrysophaeum taylorii</name>
    <dbReference type="NCBI Taxonomy" id="2483200"/>
    <lineage>
        <taxon>Eukaryota</taxon>
        <taxon>Sar</taxon>
        <taxon>Stramenopiles</taxon>
        <taxon>Ochrophyta</taxon>
        <taxon>Pelagophyceae</taxon>
        <taxon>Pelagomonadales</taxon>
        <taxon>Pelagomonadaceae</taxon>
        <taxon>Chrysophaeum</taxon>
    </lineage>
</organism>
<evidence type="ECO:0000256" key="8">
    <source>
        <dbReference type="RuleBase" id="RU003981"/>
    </source>
</evidence>
<dbReference type="GO" id="GO:0006546">
    <property type="term" value="P:glycine catabolic process"/>
    <property type="evidence" value="ECO:0007669"/>
    <property type="project" value="InterPro"/>
</dbReference>
<protein>
    <recommendedName>
        <fullName evidence="2 8">Aminomethyltransferase</fullName>
        <ecNumber evidence="2 8">2.1.2.10</ecNumber>
    </recommendedName>
    <alternativeName>
        <fullName evidence="5 8">Glycine cleavage system T protein</fullName>
    </alternativeName>
</protein>
<dbReference type="InterPro" id="IPR029043">
    <property type="entry name" value="GcvT/YgfZ_C"/>
</dbReference>
<evidence type="ECO:0000313" key="12">
    <source>
        <dbReference type="Proteomes" id="UP001230188"/>
    </source>
</evidence>
<keyword evidence="3 8" id="KW-0032">Aminotransferase</keyword>
<dbReference type="EMBL" id="JAQMWT010000127">
    <property type="protein sequence ID" value="KAJ8609880.1"/>
    <property type="molecule type" value="Genomic_DNA"/>
</dbReference>
<dbReference type="PANTHER" id="PTHR43757">
    <property type="entry name" value="AMINOMETHYLTRANSFERASE"/>
    <property type="match status" value="1"/>
</dbReference>
<dbReference type="InterPro" id="IPR006223">
    <property type="entry name" value="GcvT"/>
</dbReference>
<evidence type="ECO:0000259" key="10">
    <source>
        <dbReference type="Pfam" id="PF08669"/>
    </source>
</evidence>
<comment type="catalytic activity">
    <reaction evidence="6 8">
        <text>N(6)-[(R)-S(8)-aminomethyldihydrolipoyl]-L-lysyl-[protein] + (6S)-5,6,7,8-tetrahydrofolate = N(6)-[(R)-dihydrolipoyl]-L-lysyl-[protein] + (6R)-5,10-methylene-5,6,7,8-tetrahydrofolate + NH4(+)</text>
        <dbReference type="Rhea" id="RHEA:16945"/>
        <dbReference type="Rhea" id="RHEA-COMP:10475"/>
        <dbReference type="Rhea" id="RHEA-COMP:10492"/>
        <dbReference type="ChEBI" id="CHEBI:15636"/>
        <dbReference type="ChEBI" id="CHEBI:28938"/>
        <dbReference type="ChEBI" id="CHEBI:57453"/>
        <dbReference type="ChEBI" id="CHEBI:83100"/>
        <dbReference type="ChEBI" id="CHEBI:83143"/>
        <dbReference type="EC" id="2.1.2.10"/>
    </reaction>
</comment>
<reference evidence="11" key="1">
    <citation type="submission" date="2023-01" db="EMBL/GenBank/DDBJ databases">
        <title>Metagenome sequencing of chrysophaentin producing Chrysophaeum taylorii.</title>
        <authorList>
            <person name="Davison J."/>
            <person name="Bewley C."/>
        </authorList>
    </citation>
    <scope>NUCLEOTIDE SEQUENCE</scope>
    <source>
        <strain evidence="11">NIES-1699</strain>
    </source>
</reference>
<sequence>MRVTVSIFKRTTTAVSRRFASGEPLIRTALYELHKDLKGKMVPFAGYELPVLYDGLGLKAEHVHCRTPGFASLFDVSHMGQIKWYGADRAAFIEKAVVGDVAGLGEGEAKLTLVVKDTGGIVDDAVLANAGDHVYMVVNGACKAKDMDHFKALMAENPSMDVTMEYMGDTEQALVALQGDGAKNVLDALLPAGFDLEKMAFMTGVYTTLAGYDVRVTRCGYTGEDGFEISMKESDALAISKLLLESTAAKVLPCGLGARDSLRLEAGLCLYGNDLNEDINPVEAALVWTLGPPGSRRRLEQSFIGASNFLTPEGKAKKMTKKRVGFLGHDKPARENSKIFDAAGEKEIGVITSGSFSPCLGVPIAMGYVDVAHAKNDTEVVIEVRGKKVASKVAKMPFVPSKYWRVPE</sequence>
<dbReference type="FunFam" id="3.30.70.1400:FF:000001">
    <property type="entry name" value="Aminomethyltransferase"/>
    <property type="match status" value="1"/>
</dbReference>
<dbReference type="InterPro" id="IPR028896">
    <property type="entry name" value="GcvT/YgfZ/DmdA"/>
</dbReference>
<dbReference type="NCBIfam" id="NF001567">
    <property type="entry name" value="PRK00389.1"/>
    <property type="match status" value="1"/>
</dbReference>
<dbReference type="Gene3D" id="2.40.30.110">
    <property type="entry name" value="Aminomethyltransferase beta-barrel domains"/>
    <property type="match status" value="1"/>
</dbReference>
<evidence type="ECO:0000256" key="2">
    <source>
        <dbReference type="ARBA" id="ARBA00012616"/>
    </source>
</evidence>
<dbReference type="GO" id="GO:0005960">
    <property type="term" value="C:glycine cleavage complex"/>
    <property type="evidence" value="ECO:0007669"/>
    <property type="project" value="InterPro"/>
</dbReference>
<comment type="function">
    <text evidence="8">The glycine cleavage system catalyzes the degradation of glycine.</text>
</comment>
<feature type="domain" description="Aminomethyltransferase C-terminal" evidence="10">
    <location>
        <begin position="321"/>
        <end position="399"/>
    </location>
</feature>
<dbReference type="PIRSF" id="PIRSF006487">
    <property type="entry name" value="GcvT"/>
    <property type="match status" value="1"/>
</dbReference>
<feature type="binding site" evidence="7">
    <location>
        <position position="228"/>
    </location>
    <ligand>
        <name>substrate</name>
    </ligand>
</feature>
<dbReference type="AlphaFoldDB" id="A0AAD7ULW3"/>
<dbReference type="GO" id="GO:0008483">
    <property type="term" value="F:transaminase activity"/>
    <property type="evidence" value="ECO:0007669"/>
    <property type="project" value="UniProtKB-KW"/>
</dbReference>
<accession>A0AAD7ULW3</accession>
<dbReference type="InterPro" id="IPR027266">
    <property type="entry name" value="TrmE/GcvT-like"/>
</dbReference>
<dbReference type="SUPFAM" id="SSF103025">
    <property type="entry name" value="Folate-binding domain"/>
    <property type="match status" value="1"/>
</dbReference>
<keyword evidence="12" id="KW-1185">Reference proteome</keyword>
<gene>
    <name evidence="11" type="ORF">CTAYLR_007508</name>
</gene>
<dbReference type="EC" id="2.1.2.10" evidence="2 8"/>
<keyword evidence="4 8" id="KW-0808">Transferase</keyword>
<dbReference type="NCBIfam" id="TIGR00528">
    <property type="entry name" value="gcvT"/>
    <property type="match status" value="1"/>
</dbReference>
<comment type="subcellular location">
    <subcellularLocation>
        <location evidence="8">Mitochondrion</location>
    </subcellularLocation>
</comment>
<dbReference type="InterPro" id="IPR013977">
    <property type="entry name" value="GcvT_C"/>
</dbReference>
<evidence type="ECO:0000256" key="7">
    <source>
        <dbReference type="PIRSR" id="PIRSR006487-1"/>
    </source>
</evidence>
<evidence type="ECO:0000256" key="6">
    <source>
        <dbReference type="ARBA" id="ARBA00047665"/>
    </source>
</evidence>
<name>A0AAD7ULW3_9STRA</name>
<dbReference type="SUPFAM" id="SSF101790">
    <property type="entry name" value="Aminomethyltransferase beta-barrel domain"/>
    <property type="match status" value="1"/>
</dbReference>
<dbReference type="InterPro" id="IPR006222">
    <property type="entry name" value="GCVT_N"/>
</dbReference>